<comment type="caution">
    <text evidence="2">The sequence shown here is derived from an EMBL/GenBank/DDBJ whole genome shotgun (WGS) entry which is preliminary data.</text>
</comment>
<dbReference type="eggNOG" id="ENOG50349IR">
    <property type="taxonomic scope" value="Bacteria"/>
</dbReference>
<sequence length="151" mass="16925">MAKFTPQQAADVLAIKQVIYEWGDELDIYNGLKMRETDCLAEDVRYNVGGQWREGLAAVEAFYKGRAETMKAGAGLMTMRHIITSLRVGFEGEDHAKVGYLLVFFAALGDGPFDKYCDPLAVADVKMECRRDADGEWRISLFDSGQIFKRG</sequence>
<name>A0A031K555_9SPHN</name>
<organism evidence="2 3">
    <name type="scientific">Novosphingobium resinovorum</name>
    <dbReference type="NCBI Taxonomy" id="158500"/>
    <lineage>
        <taxon>Bacteria</taxon>
        <taxon>Pseudomonadati</taxon>
        <taxon>Pseudomonadota</taxon>
        <taxon>Alphaproteobacteria</taxon>
        <taxon>Sphingomonadales</taxon>
        <taxon>Sphingomonadaceae</taxon>
        <taxon>Novosphingobium</taxon>
    </lineage>
</organism>
<proteinExistence type="predicted"/>
<evidence type="ECO:0000259" key="1">
    <source>
        <dbReference type="Pfam" id="PF13577"/>
    </source>
</evidence>
<dbReference type="EMBL" id="JFYZ01000002">
    <property type="protein sequence ID" value="EZP83732.1"/>
    <property type="molecule type" value="Genomic_DNA"/>
</dbReference>
<accession>A0A031K555</accession>
<dbReference type="Proteomes" id="UP000024329">
    <property type="component" value="Unassembled WGS sequence"/>
</dbReference>
<dbReference type="PATRIC" id="fig|158500.4.peg.942"/>
<dbReference type="Gene3D" id="3.10.450.50">
    <property type="match status" value="1"/>
</dbReference>
<dbReference type="SUPFAM" id="SSF54427">
    <property type="entry name" value="NTF2-like"/>
    <property type="match status" value="1"/>
</dbReference>
<dbReference type="RefSeq" id="WP_036523696.1">
    <property type="nucleotide sequence ID" value="NZ_JFYZ01000002.1"/>
</dbReference>
<feature type="domain" description="SnoaL-like" evidence="1">
    <location>
        <begin position="8"/>
        <end position="140"/>
    </location>
</feature>
<dbReference type="InterPro" id="IPR037401">
    <property type="entry name" value="SnoaL-like"/>
</dbReference>
<dbReference type="InterPro" id="IPR032710">
    <property type="entry name" value="NTF2-like_dom_sf"/>
</dbReference>
<dbReference type="Pfam" id="PF13577">
    <property type="entry name" value="SnoaL_4"/>
    <property type="match status" value="1"/>
</dbReference>
<gene>
    <name evidence="2" type="ORF">BV97_00920</name>
</gene>
<dbReference type="AlphaFoldDB" id="A0A031K555"/>
<protein>
    <recommendedName>
        <fullName evidence="1">SnoaL-like domain-containing protein</fullName>
    </recommendedName>
</protein>
<reference evidence="2 3" key="1">
    <citation type="submission" date="2014-03" db="EMBL/GenBank/DDBJ databases">
        <title>Whole genome sequence of Novosphingobium resinovorum KF1.</title>
        <authorList>
            <person name="Gan H.M."/>
            <person name="Gan H.Y."/>
            <person name="Chew T.H."/>
            <person name="Savka M.A."/>
        </authorList>
    </citation>
    <scope>NUCLEOTIDE SEQUENCE [LARGE SCALE GENOMIC DNA]</scope>
    <source>
        <strain evidence="2 3">KF1</strain>
    </source>
</reference>
<evidence type="ECO:0000313" key="2">
    <source>
        <dbReference type="EMBL" id="EZP83732.1"/>
    </source>
</evidence>
<evidence type="ECO:0000313" key="3">
    <source>
        <dbReference type="Proteomes" id="UP000024329"/>
    </source>
</evidence>